<reference evidence="11" key="1">
    <citation type="journal article" date="2016" name="Gigascience">
        <title>De novo construction of an expanded transcriptome assembly for the western tarnished plant bug, Lygus hesperus.</title>
        <authorList>
            <person name="Tassone E.E."/>
            <person name="Geib S.M."/>
            <person name="Hall B."/>
            <person name="Fabrick J.A."/>
            <person name="Brent C.S."/>
            <person name="Hull J.J."/>
        </authorList>
    </citation>
    <scope>NUCLEOTIDE SEQUENCE</scope>
</reference>
<feature type="transmembrane region" description="Helical" evidence="10">
    <location>
        <begin position="752"/>
        <end position="780"/>
    </location>
</feature>
<feature type="transmembrane region" description="Helical" evidence="10">
    <location>
        <begin position="364"/>
        <end position="385"/>
    </location>
</feature>
<feature type="binding site" evidence="8">
    <location>
        <position position="376"/>
    </location>
    <ligand>
        <name>Na(+)</name>
        <dbReference type="ChEBI" id="CHEBI:29101"/>
        <label>1</label>
    </ligand>
</feature>
<dbReference type="AlphaFoldDB" id="A0A146LFA9"/>
<feature type="transmembrane region" description="Helical" evidence="10">
    <location>
        <begin position="636"/>
        <end position="660"/>
    </location>
</feature>
<dbReference type="InterPro" id="IPR000175">
    <property type="entry name" value="Na/ntran_symport"/>
</dbReference>
<keyword evidence="5" id="KW-0769">Symport</keyword>
<feature type="compositionally biased region" description="Low complexity" evidence="9">
    <location>
        <begin position="142"/>
        <end position="155"/>
    </location>
</feature>
<feature type="region of interest" description="Disordered" evidence="9">
    <location>
        <begin position="1117"/>
        <end position="1152"/>
    </location>
</feature>
<accession>A0A146LFA9</accession>
<feature type="compositionally biased region" description="Low complexity" evidence="9">
    <location>
        <begin position="324"/>
        <end position="335"/>
    </location>
</feature>
<feature type="transmembrane region" description="Helical" evidence="10">
    <location>
        <begin position="913"/>
        <end position="938"/>
    </location>
</feature>
<evidence type="ECO:0000256" key="8">
    <source>
        <dbReference type="PIRSR" id="PIRSR600175-1"/>
    </source>
</evidence>
<feature type="compositionally biased region" description="Basic and acidic residues" evidence="9">
    <location>
        <begin position="14"/>
        <end position="26"/>
    </location>
</feature>
<dbReference type="GO" id="GO:0046872">
    <property type="term" value="F:metal ion binding"/>
    <property type="evidence" value="ECO:0007669"/>
    <property type="project" value="UniProtKB-KW"/>
</dbReference>
<evidence type="ECO:0000256" key="5">
    <source>
        <dbReference type="ARBA" id="ARBA00022847"/>
    </source>
</evidence>
<keyword evidence="3" id="KW-0813">Transport</keyword>
<dbReference type="InterPro" id="IPR037272">
    <property type="entry name" value="SNS_sf"/>
</dbReference>
<comment type="similarity">
    <text evidence="2">Belongs to the sodium:neurotransmitter symporter (SNF) (TC 2.A.22) family.</text>
</comment>
<feature type="non-terminal residue" evidence="11">
    <location>
        <position position="1"/>
    </location>
</feature>
<protein>
    <submittedName>
        <fullName evidence="11">Sodium-dependent proline transporter</fullName>
    </submittedName>
</protein>
<feature type="transmembrane region" description="Helical" evidence="10">
    <location>
        <begin position="553"/>
        <end position="577"/>
    </location>
</feature>
<feature type="transmembrane region" description="Helical" evidence="10">
    <location>
        <begin position="792"/>
        <end position="819"/>
    </location>
</feature>
<evidence type="ECO:0000313" key="11">
    <source>
        <dbReference type="EMBL" id="JAQ06838.1"/>
    </source>
</evidence>
<dbReference type="GO" id="GO:0005283">
    <property type="term" value="F:amino acid:sodium symporter activity"/>
    <property type="evidence" value="ECO:0007669"/>
    <property type="project" value="TreeGrafter"/>
</dbReference>
<evidence type="ECO:0000256" key="2">
    <source>
        <dbReference type="ARBA" id="ARBA00006459"/>
    </source>
</evidence>
<dbReference type="PANTHER" id="PTHR11616">
    <property type="entry name" value="SODIUM/CHLORIDE DEPENDENT TRANSPORTER"/>
    <property type="match status" value="1"/>
</dbReference>
<feature type="transmembrane region" description="Helical" evidence="10">
    <location>
        <begin position="391"/>
        <end position="413"/>
    </location>
</feature>
<name>A0A146LFA9_LYGHE</name>
<dbReference type="PRINTS" id="PR00176">
    <property type="entry name" value="NANEUSMPORT"/>
</dbReference>
<evidence type="ECO:0000256" key="6">
    <source>
        <dbReference type="ARBA" id="ARBA00022989"/>
    </source>
</evidence>
<dbReference type="GO" id="GO:0015179">
    <property type="term" value="F:L-amino acid transmembrane transporter activity"/>
    <property type="evidence" value="ECO:0007669"/>
    <property type="project" value="TreeGrafter"/>
</dbReference>
<keyword evidence="8" id="KW-0915">Sodium</keyword>
<dbReference type="SUPFAM" id="SSF161070">
    <property type="entry name" value="SNF-like"/>
    <property type="match status" value="1"/>
</dbReference>
<keyword evidence="8" id="KW-0479">Metal-binding</keyword>
<evidence type="ECO:0000256" key="10">
    <source>
        <dbReference type="SAM" id="Phobius"/>
    </source>
</evidence>
<proteinExistence type="inferred from homology"/>
<dbReference type="GO" id="GO:0089718">
    <property type="term" value="P:amino acid import across plasma membrane"/>
    <property type="evidence" value="ECO:0007669"/>
    <property type="project" value="TreeGrafter"/>
</dbReference>
<feature type="transmembrane region" description="Helical" evidence="10">
    <location>
        <begin position="434"/>
        <end position="458"/>
    </location>
</feature>
<feature type="compositionally biased region" description="Polar residues" evidence="9">
    <location>
        <begin position="1142"/>
        <end position="1152"/>
    </location>
</feature>
<feature type="compositionally biased region" description="Polar residues" evidence="9">
    <location>
        <begin position="49"/>
        <end position="69"/>
    </location>
</feature>
<feature type="compositionally biased region" description="Pro residues" evidence="9">
    <location>
        <begin position="998"/>
        <end position="1009"/>
    </location>
</feature>
<evidence type="ECO:0000256" key="7">
    <source>
        <dbReference type="ARBA" id="ARBA00023136"/>
    </source>
</evidence>
<evidence type="ECO:0000256" key="3">
    <source>
        <dbReference type="ARBA" id="ARBA00022448"/>
    </source>
</evidence>
<feature type="compositionally biased region" description="Polar residues" evidence="9">
    <location>
        <begin position="1035"/>
        <end position="1048"/>
    </location>
</feature>
<sequence>AGAAGGGRTAVGSRSREAVNDSRTESFGDAPVQIQPPQRRLLVKASSPLRAQSSAETTVSPKRSGTLQSLGDDIGILDAILGNLFQPSVSTIEENAGVELSEEVPEPSAPPMEQDWEAAGPSGCAPYGAPKKLTTPRDRRPSSPSTSSTSSSTLSLRQLDLVMDAGESASPVPLSRGAVRATVIGGLPFSRRTCRCVGEPLAEVSCPDDDDESFARVTSSFRRPRSADAGGRAVRTRATNNLSELPSLDTTPQHLGHEAVKRRVHGEREAERDEIVSAVATPPAALTPREPPRQSPGERRTQRVVATDRSRPQLFIVPPSPMDAPSSVSVAPTAASAPLHPTDGDMEEVGLSPLGQWPHSFSNALACLACTLGIFNISRFAILSVQFGANFILQFFVMSVILGIPLFTFHVALGQLLGAGTMDMWKISPIFQGIGVALILSQALLGIYSIVGVSWMLVYFRDSFITKHDTYRWAEPYLGLIGGSSWRYNASFKLEETVADYFSGIVLQRQNMENPANSPGTLKFQLTFNLAVVWMIVFIALSKGLKSYGKVVFLFSLVPILGMVFLCVKIMGLAPAYRKSSIALPQTDWSEFFLNSKSWSMAMTEAFYTWGLLGASMMQMASHNRPNHLLHKDTNIVTAVTFAVLILSAFLANTCAQLLLAHGYAYTPSSFERASTYGFLQPMRSWPGGSQSSGVPVRWMPHNLYFAGDRVVKPGTNSKQQSGYQALRLATELMPATLAVIGSERLSPFWSVVFYFIFILFGIAQQLAIMHSIITGIMAIKIKTMKSWETTITFFACVCGFILGLPMATELGIFVVYFMDFCVGGGWWIVLLYLIELMAVFMVRGRPYSGETVVAELFKKAGPAFQNIVAPILSFTWNVILPVVLMVQTVAVFKSGNYRDLFKWGSPMNYDFWPPWSRTFGSMLQIIPLLMIPFVALFQSCRYLSKGPPDIFDRIQLLYRPPEESIGQVNDDAGDSSNSRADIEVSSESVTPSTAPTEDPPPKYTPPPSYTTATGARIAKMLRQSFRRSMRRLTNAGNSSISEATNSRETGDARQPPPPDYAAVLVEINQSAASAPEREAAGSGRRPGLAEVFPTPSSPFAQMSTLVRNSFRRAMRDSIAQSTSSERLVDSETPTPRDLIVPNQSDKTVVSA</sequence>
<feature type="transmembrane region" description="Helical" evidence="10">
    <location>
        <begin position="522"/>
        <end position="541"/>
    </location>
</feature>
<feature type="region of interest" description="Disordered" evidence="9">
    <location>
        <begin position="96"/>
        <end position="155"/>
    </location>
</feature>
<gene>
    <name evidence="11" type="primary">SLC6A7_1</name>
    <name evidence="11" type="ORF">g.85138</name>
</gene>
<feature type="region of interest" description="Disordered" evidence="9">
    <location>
        <begin position="257"/>
        <end position="335"/>
    </location>
</feature>
<evidence type="ECO:0000256" key="4">
    <source>
        <dbReference type="ARBA" id="ARBA00022692"/>
    </source>
</evidence>
<dbReference type="GO" id="GO:0005886">
    <property type="term" value="C:plasma membrane"/>
    <property type="evidence" value="ECO:0007669"/>
    <property type="project" value="TreeGrafter"/>
</dbReference>
<keyword evidence="7 10" id="KW-0472">Membrane</keyword>
<feature type="region of interest" description="Disordered" evidence="9">
    <location>
        <begin position="1033"/>
        <end position="1060"/>
    </location>
</feature>
<feature type="region of interest" description="Disordered" evidence="9">
    <location>
        <begin position="965"/>
        <end position="1015"/>
    </location>
</feature>
<dbReference type="PROSITE" id="PS50267">
    <property type="entry name" value="NA_NEUROTRAN_SYMP_3"/>
    <property type="match status" value="1"/>
</dbReference>
<evidence type="ECO:0000256" key="9">
    <source>
        <dbReference type="SAM" id="MobiDB-lite"/>
    </source>
</evidence>
<keyword evidence="6 10" id="KW-1133">Transmembrane helix</keyword>
<feature type="compositionally biased region" description="Basic and acidic residues" evidence="9">
    <location>
        <begin position="257"/>
        <end position="275"/>
    </location>
</feature>
<feature type="compositionally biased region" description="Basic and acidic residues" evidence="9">
    <location>
        <begin position="290"/>
        <end position="311"/>
    </location>
</feature>
<feature type="region of interest" description="Disordered" evidence="9">
    <location>
        <begin position="1073"/>
        <end position="1101"/>
    </location>
</feature>
<keyword evidence="4 10" id="KW-0812">Transmembrane</keyword>
<feature type="region of interest" description="Disordered" evidence="9">
    <location>
        <begin position="1"/>
        <end position="69"/>
    </location>
</feature>
<dbReference type="Pfam" id="PF00209">
    <property type="entry name" value="SNF"/>
    <property type="match status" value="2"/>
</dbReference>
<dbReference type="EMBL" id="GDHC01011791">
    <property type="protein sequence ID" value="JAQ06838.1"/>
    <property type="molecule type" value="Transcribed_RNA"/>
</dbReference>
<organism evidence="11">
    <name type="scientific">Lygus hesperus</name>
    <name type="common">Western plant bug</name>
    <dbReference type="NCBI Taxonomy" id="30085"/>
    <lineage>
        <taxon>Eukaryota</taxon>
        <taxon>Metazoa</taxon>
        <taxon>Ecdysozoa</taxon>
        <taxon>Arthropoda</taxon>
        <taxon>Hexapoda</taxon>
        <taxon>Insecta</taxon>
        <taxon>Pterygota</taxon>
        <taxon>Neoptera</taxon>
        <taxon>Paraneoptera</taxon>
        <taxon>Hemiptera</taxon>
        <taxon>Heteroptera</taxon>
        <taxon>Panheteroptera</taxon>
        <taxon>Cimicomorpha</taxon>
        <taxon>Miridae</taxon>
        <taxon>Mirini</taxon>
        <taxon>Lygus</taxon>
    </lineage>
</organism>
<comment type="subcellular location">
    <subcellularLocation>
        <location evidence="1">Membrane</location>
        <topology evidence="1">Multi-pass membrane protein</topology>
    </subcellularLocation>
</comment>
<feature type="transmembrane region" description="Helical" evidence="10">
    <location>
        <begin position="864"/>
        <end position="893"/>
    </location>
</feature>
<dbReference type="PANTHER" id="PTHR11616:SF323">
    <property type="entry name" value="SODIUM-DEPENDENT TRANSPORTER BEDRAGGLED"/>
    <property type="match status" value="1"/>
</dbReference>
<evidence type="ECO:0000256" key="1">
    <source>
        <dbReference type="ARBA" id="ARBA00004141"/>
    </source>
</evidence>
<feature type="compositionally biased region" description="Polar residues" evidence="9">
    <location>
        <begin position="975"/>
        <end position="995"/>
    </location>
</feature>